<name>A0AAU8AYV2_9VIRU</name>
<sequence>MNIQEVFQMAGDFLPKEVKAKAVSIYPLPYTGFYEVYVEGDDGKRYRALANTERTISEFVPLELPQSQQVK</sequence>
<dbReference type="EMBL" id="PP511771">
    <property type="protein sequence ID" value="XCD07244.1"/>
    <property type="molecule type" value="Genomic_DNA"/>
</dbReference>
<evidence type="ECO:0000313" key="4">
    <source>
        <dbReference type="EMBL" id="XCD08053.1"/>
    </source>
</evidence>
<proteinExistence type="predicted"/>
<protein>
    <submittedName>
        <fullName evidence="1">Uncharacterized protein</fullName>
    </submittedName>
</protein>
<evidence type="ECO:0000313" key="3">
    <source>
        <dbReference type="EMBL" id="XCD07244.1"/>
    </source>
</evidence>
<organism evidence="1">
    <name type="scientific">Dulem virus 78</name>
    <dbReference type="NCBI Taxonomy" id="3145789"/>
    <lineage>
        <taxon>Viruses</taxon>
        <taxon>Monodnaviria</taxon>
        <taxon>Sangervirae</taxon>
        <taxon>Phixviricota</taxon>
        <taxon>Malgrandaviricetes</taxon>
        <taxon>Petitvirales</taxon>
        <taxon>Microviridae</taxon>
        <taxon>Microvirus</taxon>
    </lineage>
</organism>
<accession>A0AAU8AYV2</accession>
<dbReference type="EMBL" id="PP511442">
    <property type="protein sequence ID" value="XCD04234.1"/>
    <property type="molecule type" value="Genomic_DNA"/>
</dbReference>
<dbReference type="EMBL" id="PP511849">
    <property type="protein sequence ID" value="XCD08053.1"/>
    <property type="molecule type" value="Genomic_DNA"/>
</dbReference>
<evidence type="ECO:0000313" key="1">
    <source>
        <dbReference type="EMBL" id="XCD04234.1"/>
    </source>
</evidence>
<dbReference type="EMBL" id="PP511594">
    <property type="protein sequence ID" value="XCD05690.1"/>
    <property type="molecule type" value="Genomic_DNA"/>
</dbReference>
<evidence type="ECO:0000313" key="2">
    <source>
        <dbReference type="EMBL" id="XCD05690.1"/>
    </source>
</evidence>
<reference evidence="1" key="1">
    <citation type="submission" date="2024-03" db="EMBL/GenBank/DDBJ databases">
        <title>Diverse circular DNA viruses in blood, oral, and fecal samples of captive lemurs.</title>
        <authorList>
            <person name="Paietta E.N."/>
            <person name="Kraberger S."/>
            <person name="Lund M.C."/>
            <person name="Custer J.M."/>
            <person name="Vargas K.M."/>
            <person name="Ehmke E.E."/>
            <person name="Yoder A.D."/>
            <person name="Varsani A."/>
        </authorList>
    </citation>
    <scope>NUCLEOTIDE SEQUENCE</scope>
    <source>
        <strain evidence="1">Duke_21_115</strain>
        <strain evidence="2">Duke_24FS_137</strain>
        <strain evidence="3">Duke_26_117</strain>
        <strain evidence="4">Duke_28FS_129</strain>
    </source>
</reference>